<gene>
    <name evidence="1" type="ORF">SPELUC_LOCUS16391</name>
</gene>
<sequence length="117" mass="13913">KTCISDILKQSDKWLNIDTTNKIEANRKRDRQPKWPMLDEAKTFAIALNISDFKGTSWINRFQEWLGLHQYYRNGEAASSPPIETLNKYRECLQEFCKGYTLENIWNADKTSLYWKM</sequence>
<protein>
    <submittedName>
        <fullName evidence="1">8571_t:CDS:1</fullName>
    </submittedName>
</protein>
<name>A0ACA9R800_9GLOM</name>
<dbReference type="Proteomes" id="UP000789366">
    <property type="component" value="Unassembled WGS sequence"/>
</dbReference>
<evidence type="ECO:0000313" key="1">
    <source>
        <dbReference type="EMBL" id="CAG8780706.1"/>
    </source>
</evidence>
<dbReference type="EMBL" id="CAJVPW010060352">
    <property type="protein sequence ID" value="CAG8780706.1"/>
    <property type="molecule type" value="Genomic_DNA"/>
</dbReference>
<keyword evidence="2" id="KW-1185">Reference proteome</keyword>
<organism evidence="1 2">
    <name type="scientific">Cetraspora pellucida</name>
    <dbReference type="NCBI Taxonomy" id="1433469"/>
    <lineage>
        <taxon>Eukaryota</taxon>
        <taxon>Fungi</taxon>
        <taxon>Fungi incertae sedis</taxon>
        <taxon>Mucoromycota</taxon>
        <taxon>Glomeromycotina</taxon>
        <taxon>Glomeromycetes</taxon>
        <taxon>Diversisporales</taxon>
        <taxon>Gigasporaceae</taxon>
        <taxon>Cetraspora</taxon>
    </lineage>
</organism>
<feature type="non-terminal residue" evidence="1">
    <location>
        <position position="1"/>
    </location>
</feature>
<evidence type="ECO:0000313" key="2">
    <source>
        <dbReference type="Proteomes" id="UP000789366"/>
    </source>
</evidence>
<reference evidence="1" key="1">
    <citation type="submission" date="2021-06" db="EMBL/GenBank/DDBJ databases">
        <authorList>
            <person name="Kallberg Y."/>
            <person name="Tangrot J."/>
            <person name="Rosling A."/>
        </authorList>
    </citation>
    <scope>NUCLEOTIDE SEQUENCE</scope>
    <source>
        <strain evidence="1">28 12/20/2015</strain>
    </source>
</reference>
<comment type="caution">
    <text evidence="1">The sequence shown here is derived from an EMBL/GenBank/DDBJ whole genome shotgun (WGS) entry which is preliminary data.</text>
</comment>
<accession>A0ACA9R800</accession>
<feature type="non-terminal residue" evidence="1">
    <location>
        <position position="117"/>
    </location>
</feature>
<proteinExistence type="predicted"/>